<dbReference type="EMBL" id="QWDC01000005">
    <property type="protein sequence ID" value="RFZ90211.1"/>
    <property type="molecule type" value="Genomic_DNA"/>
</dbReference>
<protein>
    <submittedName>
        <fullName evidence="3">BLUF domain-containing protein</fullName>
    </submittedName>
</protein>
<dbReference type="Pfam" id="PF04940">
    <property type="entry name" value="BLUF"/>
    <property type="match status" value="1"/>
</dbReference>
<dbReference type="Gene3D" id="3.30.70.100">
    <property type="match status" value="1"/>
</dbReference>
<dbReference type="Proteomes" id="UP000264217">
    <property type="component" value="Unassembled WGS sequence"/>
</dbReference>
<sequence length="166" mass="18846">MFTLLALVIICPPEYFILILRYLLIRMKTIVYMSRSAYPMHENQLLDILHSSRIHNAAVKISGVLLYAEGTFIQLLEGGDAIINTLYTRILADPRHKDIITLINETISEKSFEEWLMGFAITDITKTEKLAGYLKSIDELNLHSKSTDAVSAIKDFIESNALDIQN</sequence>
<evidence type="ECO:0000313" key="4">
    <source>
        <dbReference type="Proteomes" id="UP000264217"/>
    </source>
</evidence>
<keyword evidence="1" id="KW-0472">Membrane</keyword>
<gene>
    <name evidence="3" type="ORF">D0C36_23510</name>
</gene>
<feature type="transmembrane region" description="Helical" evidence="1">
    <location>
        <begin position="6"/>
        <end position="25"/>
    </location>
</feature>
<comment type="caution">
    <text evidence="3">The sequence shown here is derived from an EMBL/GenBank/DDBJ whole genome shotgun (WGS) entry which is preliminary data.</text>
</comment>
<keyword evidence="1" id="KW-0812">Transmembrane</keyword>
<evidence type="ECO:0000313" key="3">
    <source>
        <dbReference type="EMBL" id="RFZ90211.1"/>
    </source>
</evidence>
<dbReference type="PROSITE" id="PS50925">
    <property type="entry name" value="BLUF"/>
    <property type="match status" value="1"/>
</dbReference>
<keyword evidence="1" id="KW-1133">Transmembrane helix</keyword>
<dbReference type="AlphaFoldDB" id="A0A372NMP1"/>
<dbReference type="InterPro" id="IPR007024">
    <property type="entry name" value="BLUF_domain"/>
</dbReference>
<accession>A0A372NMP1</accession>
<dbReference type="GO" id="GO:0009882">
    <property type="term" value="F:blue light photoreceptor activity"/>
    <property type="evidence" value="ECO:0007669"/>
    <property type="project" value="InterPro"/>
</dbReference>
<evidence type="ECO:0000259" key="2">
    <source>
        <dbReference type="PROSITE" id="PS50925"/>
    </source>
</evidence>
<dbReference type="GO" id="GO:0071949">
    <property type="term" value="F:FAD binding"/>
    <property type="evidence" value="ECO:0007669"/>
    <property type="project" value="InterPro"/>
</dbReference>
<evidence type="ECO:0000256" key="1">
    <source>
        <dbReference type="SAM" id="Phobius"/>
    </source>
</evidence>
<dbReference type="SMART" id="SM01034">
    <property type="entry name" value="BLUF"/>
    <property type="match status" value="1"/>
</dbReference>
<feature type="domain" description="BLUF" evidence="2">
    <location>
        <begin position="27"/>
        <end position="118"/>
    </location>
</feature>
<keyword evidence="4" id="KW-1185">Reference proteome</keyword>
<reference evidence="3 4" key="1">
    <citation type="submission" date="2018-08" db="EMBL/GenBank/DDBJ databases">
        <title>Mucilaginibacter sp. MYSH2.</title>
        <authorList>
            <person name="Seo T."/>
        </authorList>
    </citation>
    <scope>NUCLEOTIDE SEQUENCE [LARGE SCALE GENOMIC DNA]</scope>
    <source>
        <strain evidence="3 4">MYSH2</strain>
    </source>
</reference>
<organism evidence="3 4">
    <name type="scientific">Mucilaginibacter conchicola</name>
    <dbReference type="NCBI Taxonomy" id="2303333"/>
    <lineage>
        <taxon>Bacteria</taxon>
        <taxon>Pseudomonadati</taxon>
        <taxon>Bacteroidota</taxon>
        <taxon>Sphingobacteriia</taxon>
        <taxon>Sphingobacteriales</taxon>
        <taxon>Sphingobacteriaceae</taxon>
        <taxon>Mucilaginibacter</taxon>
    </lineage>
</organism>
<name>A0A372NMP1_9SPHI</name>
<proteinExistence type="predicted"/>
<dbReference type="SUPFAM" id="SSF54975">
    <property type="entry name" value="Acylphosphatase/BLUF domain-like"/>
    <property type="match status" value="1"/>
</dbReference>
<dbReference type="InterPro" id="IPR036046">
    <property type="entry name" value="Acylphosphatase-like_dom_sf"/>
</dbReference>